<name>A0A6J2XQG7_SITOR</name>
<dbReference type="PROSITE" id="PS50015">
    <property type="entry name" value="SAP_B"/>
    <property type="match status" value="11"/>
</dbReference>
<evidence type="ECO:0000256" key="3">
    <source>
        <dbReference type="ARBA" id="ARBA00022525"/>
    </source>
</evidence>
<dbReference type="InterPro" id="IPR008138">
    <property type="entry name" value="SapB_2"/>
</dbReference>
<keyword evidence="2" id="KW-0767">Surface film</keyword>
<dbReference type="InterPro" id="IPR051428">
    <property type="entry name" value="Sphingo_Act-Surfact_Prot"/>
</dbReference>
<feature type="domain" description="Saposin B-type" evidence="13">
    <location>
        <begin position="1206"/>
        <end position="1285"/>
    </location>
</feature>
<feature type="domain" description="Saposin B-type" evidence="13">
    <location>
        <begin position="857"/>
        <end position="936"/>
    </location>
</feature>
<evidence type="ECO:0000256" key="9">
    <source>
        <dbReference type="ARBA" id="ARBA00037221"/>
    </source>
</evidence>
<protein>
    <recommendedName>
        <fullName evidence="10">Pulmonary surfactant-associated protein B</fullName>
    </recommendedName>
    <alternativeName>
        <fullName evidence="11">Pulmonary surfactant-associated proteolipid SPL(Phe)</fullName>
    </alternativeName>
</protein>
<dbReference type="OrthoDB" id="69496at2759"/>
<dbReference type="InterPro" id="IPR011001">
    <property type="entry name" value="Saposin-like"/>
</dbReference>
<dbReference type="FunFam" id="1.10.225.10:FF:000008">
    <property type="entry name" value="Pulmonary surfactant-associated protein B"/>
    <property type="match status" value="1"/>
</dbReference>
<dbReference type="FunFam" id="1.10.225.10:FF:000002">
    <property type="entry name" value="prosaposin isoform X2"/>
    <property type="match status" value="1"/>
</dbReference>
<evidence type="ECO:0000256" key="7">
    <source>
        <dbReference type="ARBA" id="ARBA00023157"/>
    </source>
</evidence>
<evidence type="ECO:0000259" key="13">
    <source>
        <dbReference type="PROSITE" id="PS50015"/>
    </source>
</evidence>
<dbReference type="SMART" id="SM00162">
    <property type="entry name" value="SAPA"/>
    <property type="match status" value="1"/>
</dbReference>
<dbReference type="InterPro" id="IPR008139">
    <property type="entry name" value="SaposinB_dom"/>
</dbReference>
<feature type="domain" description="Saposin B-type" evidence="13">
    <location>
        <begin position="523"/>
        <end position="604"/>
    </location>
</feature>
<organism evidence="15 16">
    <name type="scientific">Sitophilus oryzae</name>
    <name type="common">Rice weevil</name>
    <name type="synonym">Curculio oryzae</name>
    <dbReference type="NCBI Taxonomy" id="7048"/>
    <lineage>
        <taxon>Eukaryota</taxon>
        <taxon>Metazoa</taxon>
        <taxon>Ecdysozoa</taxon>
        <taxon>Arthropoda</taxon>
        <taxon>Hexapoda</taxon>
        <taxon>Insecta</taxon>
        <taxon>Pterygota</taxon>
        <taxon>Neoptera</taxon>
        <taxon>Endopterygota</taxon>
        <taxon>Coleoptera</taxon>
        <taxon>Polyphaga</taxon>
        <taxon>Cucujiformia</taxon>
        <taxon>Curculionidae</taxon>
        <taxon>Dryophthorinae</taxon>
        <taxon>Sitophilus</taxon>
    </lineage>
</organism>
<keyword evidence="5 12" id="KW-0732">Signal</keyword>
<dbReference type="PANTHER" id="PTHR11480">
    <property type="entry name" value="SAPOSIN-RELATED"/>
    <property type="match status" value="1"/>
</dbReference>
<dbReference type="GO" id="GO:0005576">
    <property type="term" value="C:extracellular region"/>
    <property type="evidence" value="ECO:0007669"/>
    <property type="project" value="UniProtKB-SubCell"/>
</dbReference>
<dbReference type="InterPro" id="IPR008373">
    <property type="entry name" value="Saposin"/>
</dbReference>
<dbReference type="Pfam" id="PF05184">
    <property type="entry name" value="SapB_1"/>
    <property type="match status" value="9"/>
</dbReference>
<comment type="function">
    <text evidence="9">Pulmonary surfactant-associated proteins promote alveolar stability by lowering the surface tension at the air-liquid interface in the peripheral air spaces. SP-B increases the collapse pressure of palmitic acid to nearly 70 millinewtons per meter.</text>
</comment>
<dbReference type="Gene3D" id="1.10.225.10">
    <property type="entry name" value="Saposin-like"/>
    <property type="match status" value="12"/>
</dbReference>
<evidence type="ECO:0000313" key="16">
    <source>
        <dbReference type="RefSeq" id="XP_030753090.1"/>
    </source>
</evidence>
<dbReference type="RefSeq" id="XP_030753090.1">
    <property type="nucleotide sequence ID" value="XM_030897230.1"/>
</dbReference>
<dbReference type="Proteomes" id="UP000504635">
    <property type="component" value="Unplaced"/>
</dbReference>
<evidence type="ECO:0000256" key="4">
    <source>
        <dbReference type="ARBA" id="ARBA00022713"/>
    </source>
</evidence>
<dbReference type="GeneID" id="115880105"/>
<evidence type="ECO:0000256" key="2">
    <source>
        <dbReference type="ARBA" id="ARBA00022439"/>
    </source>
</evidence>
<keyword evidence="4" id="KW-0305">Gaseous exchange</keyword>
<feature type="domain" description="Saposin B-type" evidence="13">
    <location>
        <begin position="77"/>
        <end position="159"/>
    </location>
</feature>
<keyword evidence="3" id="KW-0964">Secreted</keyword>
<dbReference type="SUPFAM" id="SSF47862">
    <property type="entry name" value="Saposin"/>
    <property type="match status" value="11"/>
</dbReference>
<evidence type="ECO:0000256" key="12">
    <source>
        <dbReference type="SAM" id="SignalP"/>
    </source>
</evidence>
<feature type="domain" description="Saposin B-type" evidence="13">
    <location>
        <begin position="1093"/>
        <end position="1172"/>
    </location>
</feature>
<feature type="domain" description="Saposin A-type" evidence="14">
    <location>
        <begin position="33"/>
        <end position="73"/>
    </location>
</feature>
<dbReference type="PROSITE" id="PS51110">
    <property type="entry name" value="SAP_A"/>
    <property type="match status" value="1"/>
</dbReference>
<feature type="domain" description="Saposin B-type" evidence="13">
    <location>
        <begin position="975"/>
        <end position="1054"/>
    </location>
</feature>
<dbReference type="InterPro" id="IPR003119">
    <property type="entry name" value="SAP_A"/>
</dbReference>
<dbReference type="GO" id="GO:0005764">
    <property type="term" value="C:lysosome"/>
    <property type="evidence" value="ECO:0007669"/>
    <property type="project" value="InterPro"/>
</dbReference>
<dbReference type="InterPro" id="IPR007856">
    <property type="entry name" value="SapB_1"/>
</dbReference>
<dbReference type="GO" id="GO:0006665">
    <property type="term" value="P:sphingolipid metabolic process"/>
    <property type="evidence" value="ECO:0007669"/>
    <property type="project" value="InterPro"/>
</dbReference>
<dbReference type="SMART" id="SM00741">
    <property type="entry name" value="SapB"/>
    <property type="match status" value="11"/>
</dbReference>
<dbReference type="CTD" id="43662"/>
<dbReference type="Pfam" id="PF03489">
    <property type="entry name" value="SapB_2"/>
    <property type="match status" value="8"/>
</dbReference>
<dbReference type="Pfam" id="PF02199">
    <property type="entry name" value="SapA"/>
    <property type="match status" value="1"/>
</dbReference>
<dbReference type="PANTHER" id="PTHR11480:SF3">
    <property type="entry name" value="BCDNA.GH08312"/>
    <property type="match status" value="1"/>
</dbReference>
<comment type="subcellular location">
    <subcellularLocation>
        <location evidence="1">Secreted</location>
        <location evidence="1">Extracellular space</location>
        <location evidence="1">Surface film</location>
    </subcellularLocation>
</comment>
<dbReference type="KEGG" id="soy:115880105"/>
<dbReference type="PRINTS" id="PR01797">
    <property type="entry name" value="SAPOSIN"/>
</dbReference>
<feature type="domain" description="Saposin B-type" evidence="13">
    <location>
        <begin position="430"/>
        <end position="511"/>
    </location>
</feature>
<dbReference type="GO" id="GO:0007585">
    <property type="term" value="P:respiratory gaseous exchange by respiratory system"/>
    <property type="evidence" value="ECO:0007669"/>
    <property type="project" value="UniProtKB-KW"/>
</dbReference>
<sequence>MLKIVIFIAISCFIAHSLGVFVPPRHETKKKIHLLGEKECTYGPSYWCQNLTNAADCHATKHCIQTVWIHKQLPPDTSNICDTCKQMVEQARDQLESNETQELIKEVFEGSCALLRVKPIVKECDKIADEYIPDLVETLASQMNPQVVCSVAGLCNNPRIEKLLAENSKEVATKPTESIARNRCDDCNTVMDIVVDKFNGLNENEFLNYLLEMCGKLSSYSDSCSNIIVKYFADIYAFLRSRLNANDVCLLSGECYVNFHKHDVEITPMSKIGYVKPENKDDLPCELCEQLVKHLRDILIANTTETEFKEVLQGLCKQTHGFKDQCLSIVNEYYGLIYNYLVDSLNATETCNLIGICPSSQKKPHIIAPLLFDDQAATAIKLKAQSDHVYIPEKDVVIKVIKPTQELTIGTPEQMQLPIDLLTPGRNVYSEQLCMFCQYFLHFVQQAISSPSAEADIKRVIDGACSKLPKSVNETCYEFVNTYEPAMVAILAQEIDPSQVCPMLRACPSDKVKDVDVFMNAKSSDKCPFCLAIVTEIESLAKGKTSKAEIKAALDKACNHLPGNLKGECTDFIDTYTDELVEMIIADFKPAEVCEYLKFCNDTTPASDYKSPEVVVYGGDTETNAIFDDTFNGKPIEHLGDETCVLCEFIMKELENELKDKKTDDEIKSVVHSICKVLPQSIRSQCDNFVDQYADAIIILLEESLEPSQICAMMKLCTKPNDSIKLIRDEVSNCGVCISAVDIIKTIMENPKIDRNIQHVFEKTCRGMPSDQKSAISQNFMLCNYEDDSEIDCPTSEVTYFLQFKYLVEDFLQRNLCFIFNQHRASQSKSAISSADEEIISQNGWNSAENSLEKLDDPIECLLCKEVVKEVEKEIKGPKTKEKIQEALQKVCSHLHKLKNCSKFVNKYSDKLIDLILKYESAKIVCSQLALCLSDAVDYDDRSSKLLSLFYMDDEVVNSGNSWNNAENSLKILNNPIECLLCKEVVKEVEKEIEGPKTKEKIEKALLKVCSHLHKLKNCSKFVKKYGDKLIDLILKYESSKIVCSQLALCLSDDVDYDDKSSKLLVSFSIDDDVVDSGNSWNNAENSLEVLNNPVECLLCKEVVKEVEKEIEGPKTKEKIQKALLKVCSHLHKLKNCSKFVKKYADKLIDLILKYESSKIVCAQLALCLSHAVDFDDRSSTSLELHYTNAQIGELDSPSDNGGLNNLLDCMLCKVVVKEVLKEVKKNKTKENIQKALLNVCKHLHKFKKCSQFVKKYSVKLIDFIIKYGGASEICLIFCISQDSNSDSNFMIEMTNDRLQISNLEDSVQCDLCKILRIVFKMLEGSKSKAKILRALNDVCKFYNKSNECKEIIKTYSEKLTELIINYNSAEVLCSNLRTCNSKGFQYDSDEQVLNSISVIDAEDFTNGNGNQVEPKDNISWNSSYISTRIVCDMVLNKQFTILKSNIKEEMYYKLVNYCVLSI</sequence>
<keyword evidence="8" id="KW-0325">Glycoprotein</keyword>
<feature type="domain" description="Saposin B-type" evidence="13">
    <location>
        <begin position="1306"/>
        <end position="1384"/>
    </location>
</feature>
<evidence type="ECO:0000256" key="8">
    <source>
        <dbReference type="ARBA" id="ARBA00023180"/>
    </source>
</evidence>
<gene>
    <name evidence="16" type="primary">LOC115880105</name>
</gene>
<dbReference type="InParanoid" id="A0A6J2XQG7"/>
<feature type="chain" id="PRO_5026881490" description="Pulmonary surfactant-associated protein B" evidence="12">
    <location>
        <begin position="20"/>
        <end position="1463"/>
    </location>
</feature>
<evidence type="ECO:0000313" key="15">
    <source>
        <dbReference type="Proteomes" id="UP000504635"/>
    </source>
</evidence>
<feature type="domain" description="Saposin B-type" evidence="13">
    <location>
        <begin position="640"/>
        <end position="721"/>
    </location>
</feature>
<reference evidence="16" key="1">
    <citation type="submission" date="2025-08" db="UniProtKB">
        <authorList>
            <consortium name="RefSeq"/>
        </authorList>
    </citation>
    <scope>IDENTIFICATION</scope>
    <source>
        <tissue evidence="16">Gonads</tissue>
    </source>
</reference>
<feature type="domain" description="Saposin B-type" evidence="13">
    <location>
        <begin position="180"/>
        <end position="259"/>
    </location>
</feature>
<proteinExistence type="predicted"/>
<accession>A0A6J2XQG7</accession>
<evidence type="ECO:0000256" key="1">
    <source>
        <dbReference type="ARBA" id="ARBA00004364"/>
    </source>
</evidence>
<evidence type="ECO:0000256" key="10">
    <source>
        <dbReference type="ARBA" id="ARBA00041094"/>
    </source>
</evidence>
<keyword evidence="7" id="KW-1015">Disulfide bond</keyword>
<feature type="domain" description="Saposin B-type" evidence="13">
    <location>
        <begin position="281"/>
        <end position="361"/>
    </location>
</feature>
<dbReference type="GO" id="GO:0016020">
    <property type="term" value="C:membrane"/>
    <property type="evidence" value="ECO:0007669"/>
    <property type="project" value="GOC"/>
</dbReference>
<feature type="signal peptide" evidence="12">
    <location>
        <begin position="1"/>
        <end position="19"/>
    </location>
</feature>
<dbReference type="FunCoup" id="A0A6J2XQG7">
    <property type="interactions" value="878"/>
</dbReference>
<evidence type="ECO:0000256" key="11">
    <source>
        <dbReference type="ARBA" id="ARBA00041785"/>
    </source>
</evidence>
<evidence type="ECO:0000256" key="5">
    <source>
        <dbReference type="ARBA" id="ARBA00022729"/>
    </source>
</evidence>
<evidence type="ECO:0000259" key="14">
    <source>
        <dbReference type="PROSITE" id="PS51110"/>
    </source>
</evidence>
<evidence type="ECO:0000256" key="6">
    <source>
        <dbReference type="ARBA" id="ARBA00022737"/>
    </source>
</evidence>
<keyword evidence="6" id="KW-0677">Repeat</keyword>
<keyword evidence="15" id="KW-1185">Reference proteome</keyword>